<evidence type="ECO:0000259" key="14">
    <source>
        <dbReference type="PROSITE" id="PS51096"/>
    </source>
</evidence>
<dbReference type="InterPro" id="IPR012844">
    <property type="entry name" value="DhaM_N"/>
</dbReference>
<evidence type="ECO:0000256" key="13">
    <source>
        <dbReference type="SAM" id="MobiDB-lite"/>
    </source>
</evidence>
<evidence type="ECO:0000256" key="10">
    <source>
        <dbReference type="ARBA" id="ARBA00022777"/>
    </source>
</evidence>
<dbReference type="PRINTS" id="PR01736">
    <property type="entry name" value="PHPHTRNFRASE"/>
</dbReference>
<dbReference type="Gene3D" id="1.10.274.10">
    <property type="entry name" value="PtsI, HPr-binding domain"/>
    <property type="match status" value="1"/>
</dbReference>
<comment type="similarity">
    <text evidence="5">Belongs to the PEP-utilizing enzyme family.</text>
</comment>
<dbReference type="Gene3D" id="3.50.30.10">
    <property type="entry name" value="Phosphohistidine domain"/>
    <property type="match status" value="1"/>
</dbReference>
<dbReference type="PROSITE" id="PS00742">
    <property type="entry name" value="PEP_ENZYMES_2"/>
    <property type="match status" value="1"/>
</dbReference>
<evidence type="ECO:0000313" key="17">
    <source>
        <dbReference type="Proteomes" id="UP000281955"/>
    </source>
</evidence>
<feature type="domain" description="PTS EIIA type-4" evidence="14">
    <location>
        <begin position="10"/>
        <end position="146"/>
    </location>
</feature>
<dbReference type="SUPFAM" id="SSF47831">
    <property type="entry name" value="Enzyme I of the PEP:sugar phosphotransferase system HPr-binding (sub)domain"/>
    <property type="match status" value="1"/>
</dbReference>
<feature type="domain" description="HPr" evidence="15">
    <location>
        <begin position="146"/>
        <end position="234"/>
    </location>
</feature>
<keyword evidence="9" id="KW-0479">Metal-binding</keyword>
<evidence type="ECO:0000256" key="2">
    <source>
        <dbReference type="ARBA" id="ARBA00001946"/>
    </source>
</evidence>
<evidence type="ECO:0000313" key="16">
    <source>
        <dbReference type="EMBL" id="RKS80496.1"/>
    </source>
</evidence>
<dbReference type="Gene3D" id="3.30.1340.10">
    <property type="entry name" value="HPr-like"/>
    <property type="match status" value="1"/>
</dbReference>
<dbReference type="SUPFAM" id="SSF51621">
    <property type="entry name" value="Phosphoenolpyruvate/pyruvate domain"/>
    <property type="match status" value="1"/>
</dbReference>
<comment type="catalytic activity">
    <reaction evidence="1">
        <text>dihydroxyacetone + phosphoenolpyruvate = dihydroxyacetone phosphate + pyruvate</text>
        <dbReference type="Rhea" id="RHEA:18381"/>
        <dbReference type="ChEBI" id="CHEBI:15361"/>
        <dbReference type="ChEBI" id="CHEBI:16016"/>
        <dbReference type="ChEBI" id="CHEBI:57642"/>
        <dbReference type="ChEBI" id="CHEBI:58702"/>
        <dbReference type="EC" id="2.7.1.121"/>
    </reaction>
</comment>
<keyword evidence="17" id="KW-1185">Reference proteome</keyword>
<dbReference type="InterPro" id="IPR023151">
    <property type="entry name" value="PEP_util_CS"/>
</dbReference>
<dbReference type="InterPro" id="IPR015813">
    <property type="entry name" value="Pyrv/PenolPyrv_kinase-like_dom"/>
</dbReference>
<dbReference type="NCBIfam" id="TIGR01003">
    <property type="entry name" value="PTS_HPr_family"/>
    <property type="match status" value="1"/>
</dbReference>
<dbReference type="GO" id="GO:0047324">
    <property type="term" value="F:phosphoenolpyruvate-glycerone phosphotransferase activity"/>
    <property type="evidence" value="ECO:0007669"/>
    <property type="project" value="UniProtKB-EC"/>
</dbReference>
<comment type="subunit">
    <text evidence="12">Homodimer. The dihydroxyacetone kinase complex is composed of a homodimer of DhaM, a homodimer of DhaK and the subunit DhaL.</text>
</comment>
<evidence type="ECO:0000256" key="7">
    <source>
        <dbReference type="ARBA" id="ARBA00020422"/>
    </source>
</evidence>
<evidence type="ECO:0000256" key="4">
    <source>
        <dbReference type="ARBA" id="ARBA00003681"/>
    </source>
</evidence>
<dbReference type="InterPro" id="IPR018274">
    <property type="entry name" value="PEP_util_AS"/>
</dbReference>
<dbReference type="SUPFAM" id="SSF55594">
    <property type="entry name" value="HPr-like"/>
    <property type="match status" value="1"/>
</dbReference>
<organism evidence="16 17">
    <name type="scientific">Motilibacter peucedani</name>
    <dbReference type="NCBI Taxonomy" id="598650"/>
    <lineage>
        <taxon>Bacteria</taxon>
        <taxon>Bacillati</taxon>
        <taxon>Actinomycetota</taxon>
        <taxon>Actinomycetes</taxon>
        <taxon>Motilibacterales</taxon>
        <taxon>Motilibacteraceae</taxon>
        <taxon>Motilibacter</taxon>
    </lineage>
</organism>
<dbReference type="InterPro" id="IPR036618">
    <property type="entry name" value="PtsI_HPr-bd_sf"/>
</dbReference>
<dbReference type="OrthoDB" id="9765468at2"/>
<dbReference type="Pfam" id="PF03610">
    <property type="entry name" value="EIIA-man"/>
    <property type="match status" value="1"/>
</dbReference>
<dbReference type="PROSITE" id="PS00369">
    <property type="entry name" value="PTS_HPR_HIS"/>
    <property type="match status" value="1"/>
</dbReference>
<dbReference type="InParanoid" id="A0A420XUI6"/>
<dbReference type="PANTHER" id="PTHR46244">
    <property type="entry name" value="PHOSPHOENOLPYRUVATE-PROTEIN PHOSPHOTRANSFERASE"/>
    <property type="match status" value="1"/>
</dbReference>
<dbReference type="NCBIfam" id="TIGR02364">
    <property type="entry name" value="dha_pts"/>
    <property type="match status" value="1"/>
</dbReference>
<protein>
    <recommendedName>
        <fullName evidence="7">Phosphocarrier protein HPr</fullName>
        <ecNumber evidence="6">2.7.1.121</ecNumber>
    </recommendedName>
</protein>
<dbReference type="GO" id="GO:0016020">
    <property type="term" value="C:membrane"/>
    <property type="evidence" value="ECO:0007669"/>
    <property type="project" value="InterPro"/>
</dbReference>
<dbReference type="InterPro" id="IPR036637">
    <property type="entry name" value="Phosphohistidine_dom_sf"/>
</dbReference>
<keyword evidence="11" id="KW-0460">Magnesium</keyword>
<keyword evidence="8" id="KW-0808">Transferase</keyword>
<dbReference type="InterPro" id="IPR035895">
    <property type="entry name" value="HPr-like_sf"/>
</dbReference>
<gene>
    <name evidence="16" type="ORF">CLV35_0932</name>
</gene>
<dbReference type="Pfam" id="PF05524">
    <property type="entry name" value="PEP-utilisers_N"/>
    <property type="match status" value="1"/>
</dbReference>
<dbReference type="Pfam" id="PF00381">
    <property type="entry name" value="PTS-HPr"/>
    <property type="match status" value="1"/>
</dbReference>
<sequence>MTVADGVVARVGLVVVSHVAGIADGVAELARQMAPDVLVLPAGGTDDGGVGTSFDRVLTALEQASADASGVVVTYDLGSALLTTETALELLDDDVRRLVTVVDAPLVEGTLAAAVAAQGRAGVQEVVAAAAGLAQGAAPEAGDDAEERTTLVLVNPLGLHARPAAAVARALAGLDARTTLGRPGGPGVDARSVLGVVGLALRGGDEVDLRVSGPDAATAVRTVAELVEQGFGELDGPPEPAPSPGRTSDAASTGPDFSGTAASPGVAAGPLVHLGGEEPHVPERTAAEIGSHSAAEGARLQEALRTLDARLAASSDDVVQAHRALLADPALAGTAQQLVAGGASAASAWWRVVGDARAVLAGGDEVVAGRAADVLDVGLQVLALLDPSLDAALPPAERLAGAVVVAADLLPSQVPQLAEAGVAGVATAGGARTAHASLLARGLGLPMVVGLGGAVLGLEAGVPAVLDGTAGRLTAPADPAAVAEAHERRAAAERERHEAQAAAAAPVVLPDGRRVEVRANVASVAEARAAREAGADGVGLLRTELMFLDRAELPGEEEQAAGLAAVFAALDGAPVVVRTLDVGGDKQLPALRLDPVRHGFLGERGLRHGLAHPEVLRTQVRAVLRAAASTASEVALMAPMVTFADEAQAFRDVVERAGAELQAEGAAYALPSALGVMVEVPAAALAVDELAAVVDFVSVGTNDLVQYLVAAERTLPEVAGLYRPDATAVWRTLEQVVAGARRGGCRVAVCGELAGDPETAARLVALGVDELSMAPVSVAAVKAALRP</sequence>
<comment type="cofactor">
    <cofactor evidence="2">
        <name>Mg(2+)</name>
        <dbReference type="ChEBI" id="CHEBI:18420"/>
    </cofactor>
</comment>
<dbReference type="PRINTS" id="PR00107">
    <property type="entry name" value="PHOSPHOCPHPR"/>
</dbReference>
<dbReference type="Gene3D" id="3.20.20.60">
    <property type="entry name" value="Phosphoenolpyruvate-binding domains"/>
    <property type="match status" value="1"/>
</dbReference>
<dbReference type="SUPFAM" id="SSF52009">
    <property type="entry name" value="Phosphohistidine domain"/>
    <property type="match status" value="1"/>
</dbReference>
<dbReference type="EMBL" id="RBWV01000009">
    <property type="protein sequence ID" value="RKS80496.1"/>
    <property type="molecule type" value="Genomic_DNA"/>
</dbReference>
<evidence type="ECO:0000256" key="9">
    <source>
        <dbReference type="ARBA" id="ARBA00022723"/>
    </source>
</evidence>
<dbReference type="AlphaFoldDB" id="A0A420XUI6"/>
<dbReference type="PROSITE" id="PS51096">
    <property type="entry name" value="PTS_EIIA_TYPE_4"/>
    <property type="match status" value="1"/>
</dbReference>
<proteinExistence type="inferred from homology"/>
<dbReference type="SUPFAM" id="SSF53062">
    <property type="entry name" value="PTS system fructose IIA component-like"/>
    <property type="match status" value="1"/>
</dbReference>
<accession>A0A420XUI6</accession>
<comment type="function">
    <text evidence="3">Component of the dihydroxyacetone kinase complex, which is responsible for the phosphoenolpyruvate (PEP)-dependent phosphorylation of dihydroxyacetone. DhaM serves as the phosphoryl donor. Is phosphorylated by phosphoenolpyruvate in an EI- and HPr-dependent reaction, and a phosphorelay system on histidine residues finally leads to phosphoryl transfer to DhaL and dihydroxyacetone.</text>
</comment>
<dbReference type="Pfam" id="PF02896">
    <property type="entry name" value="PEP-utilizers_C"/>
    <property type="match status" value="1"/>
</dbReference>
<dbReference type="PANTHER" id="PTHR46244:SF6">
    <property type="entry name" value="PHOSPHOENOLPYRUVATE-PROTEIN PHOSPHOTRANSFERASE"/>
    <property type="match status" value="1"/>
</dbReference>
<dbReference type="Proteomes" id="UP000281955">
    <property type="component" value="Unassembled WGS sequence"/>
</dbReference>
<dbReference type="PROSITE" id="PS00370">
    <property type="entry name" value="PEP_ENZYMES_PHOS_SITE"/>
    <property type="match status" value="1"/>
</dbReference>
<evidence type="ECO:0000256" key="1">
    <source>
        <dbReference type="ARBA" id="ARBA00001113"/>
    </source>
</evidence>
<dbReference type="EC" id="2.7.1.121" evidence="6"/>
<reference evidence="16 17" key="1">
    <citation type="submission" date="2018-10" db="EMBL/GenBank/DDBJ databases">
        <title>Genomic Encyclopedia of Archaeal and Bacterial Type Strains, Phase II (KMG-II): from individual species to whole genera.</title>
        <authorList>
            <person name="Goeker M."/>
        </authorList>
    </citation>
    <scope>NUCLEOTIDE SEQUENCE [LARGE SCALE GENOMIC DNA]</scope>
    <source>
        <strain evidence="16 17">RP-AC37</strain>
    </source>
</reference>
<feature type="region of interest" description="Disordered" evidence="13">
    <location>
        <begin position="231"/>
        <end position="278"/>
    </location>
</feature>
<dbReference type="GO" id="GO:0046872">
    <property type="term" value="F:metal ion binding"/>
    <property type="evidence" value="ECO:0007669"/>
    <property type="project" value="UniProtKB-KW"/>
</dbReference>
<evidence type="ECO:0000256" key="3">
    <source>
        <dbReference type="ARBA" id="ARBA00002788"/>
    </source>
</evidence>
<name>A0A420XUI6_9ACTN</name>
<dbReference type="CDD" id="cd00367">
    <property type="entry name" value="PTS-HPr_like"/>
    <property type="match status" value="1"/>
</dbReference>
<evidence type="ECO:0000256" key="11">
    <source>
        <dbReference type="ARBA" id="ARBA00022842"/>
    </source>
</evidence>
<dbReference type="Pfam" id="PF00391">
    <property type="entry name" value="PEP-utilizers"/>
    <property type="match status" value="1"/>
</dbReference>
<evidence type="ECO:0000256" key="8">
    <source>
        <dbReference type="ARBA" id="ARBA00022679"/>
    </source>
</evidence>
<dbReference type="InterPro" id="IPR000032">
    <property type="entry name" value="HPr-like"/>
</dbReference>
<dbReference type="InterPro" id="IPR004701">
    <property type="entry name" value="PTS_EIIA_man-typ"/>
</dbReference>
<dbReference type="GO" id="GO:0009401">
    <property type="term" value="P:phosphoenolpyruvate-dependent sugar phosphotransferase system"/>
    <property type="evidence" value="ECO:0007669"/>
    <property type="project" value="InterPro"/>
</dbReference>
<dbReference type="InterPro" id="IPR001020">
    <property type="entry name" value="PTS_HPr_His_P_site"/>
</dbReference>
<evidence type="ECO:0000256" key="5">
    <source>
        <dbReference type="ARBA" id="ARBA00007837"/>
    </source>
</evidence>
<evidence type="ECO:0000259" key="15">
    <source>
        <dbReference type="PROSITE" id="PS51350"/>
    </source>
</evidence>
<keyword evidence="10" id="KW-0418">Kinase</keyword>
<evidence type="ECO:0000256" key="12">
    <source>
        <dbReference type="ARBA" id="ARBA00046577"/>
    </source>
</evidence>
<dbReference type="InterPro" id="IPR000121">
    <property type="entry name" value="PEP_util_C"/>
</dbReference>
<dbReference type="InterPro" id="IPR008279">
    <property type="entry name" value="PEP-util_enz_mobile_dom"/>
</dbReference>
<dbReference type="InterPro" id="IPR008731">
    <property type="entry name" value="PTS_EIN"/>
</dbReference>
<dbReference type="InterPro" id="IPR050499">
    <property type="entry name" value="PEP-utilizing_PTS_enzyme"/>
</dbReference>
<comment type="caution">
    <text evidence="16">The sequence shown here is derived from an EMBL/GenBank/DDBJ whole genome shotgun (WGS) entry which is preliminary data.</text>
</comment>
<dbReference type="InterPro" id="IPR036662">
    <property type="entry name" value="PTS_EIIA_man-typ_sf"/>
</dbReference>
<dbReference type="PROSITE" id="PS51350">
    <property type="entry name" value="PTS_HPR_DOM"/>
    <property type="match status" value="1"/>
</dbReference>
<dbReference type="Gene3D" id="3.40.50.510">
    <property type="entry name" value="Phosphotransferase system, mannose-type IIA component"/>
    <property type="match status" value="1"/>
</dbReference>
<evidence type="ECO:0000256" key="6">
    <source>
        <dbReference type="ARBA" id="ARBA00012095"/>
    </source>
</evidence>
<dbReference type="InterPro" id="IPR040442">
    <property type="entry name" value="Pyrv_kinase-like_dom_sf"/>
</dbReference>
<comment type="function">
    <text evidence="4">General (non sugar-specific) component of the phosphoenolpyruvate-dependent sugar phosphotransferase system (sugar PTS). This major carbohydrate active-transport system catalyzes the phosphorylation of incoming sugar substrates concomitantly with their translocation across the cell membrane. The phosphoryl group from phosphoenolpyruvate (PEP) is transferred to the phosphoryl carrier protein HPr by enzyme I. Phospho-HPr then transfers it to the PTS EIIA domain.</text>
</comment>